<dbReference type="STRING" id="551991.SAMN05192529_1156"/>
<evidence type="ECO:0000313" key="5">
    <source>
        <dbReference type="Proteomes" id="UP000199041"/>
    </source>
</evidence>
<accession>A0A1H4AIL3</accession>
<evidence type="ECO:0000259" key="2">
    <source>
        <dbReference type="Pfam" id="PF12866"/>
    </source>
</evidence>
<dbReference type="EMBL" id="FNQY01000015">
    <property type="protein sequence ID" value="SEA35687.1"/>
    <property type="molecule type" value="Genomic_DNA"/>
</dbReference>
<reference evidence="4 5" key="1">
    <citation type="submission" date="2016-10" db="EMBL/GenBank/DDBJ databases">
        <authorList>
            <person name="de Groot N.N."/>
        </authorList>
    </citation>
    <scope>NUCLEOTIDE SEQUENCE [LARGE SCALE GENOMIC DNA]</scope>
    <source>
        <strain evidence="4 5">Vu-144</strain>
    </source>
</reference>
<dbReference type="InterPro" id="IPR024278">
    <property type="entry name" value="DUF3823_N"/>
</dbReference>
<evidence type="ECO:0000259" key="3">
    <source>
        <dbReference type="Pfam" id="PF18003"/>
    </source>
</evidence>
<gene>
    <name evidence="4" type="ORF">SAMN05192529_1156</name>
</gene>
<protein>
    <recommendedName>
        <fullName evidence="6">DUF3823 domain-containing protein</fullName>
    </recommendedName>
</protein>
<evidence type="ECO:0008006" key="6">
    <source>
        <dbReference type="Google" id="ProtNLM"/>
    </source>
</evidence>
<feature type="chain" id="PRO_5011627696" description="DUF3823 domain-containing protein" evidence="1">
    <location>
        <begin position="22"/>
        <end position="255"/>
    </location>
</feature>
<dbReference type="InterPro" id="IPR041186">
    <property type="entry name" value="DUF3823_C"/>
</dbReference>
<dbReference type="Gene3D" id="2.60.40.2060">
    <property type="match status" value="1"/>
</dbReference>
<name>A0A1H4AIL3_9BACT</name>
<proteinExistence type="predicted"/>
<dbReference type="PROSITE" id="PS51257">
    <property type="entry name" value="PROKAR_LIPOPROTEIN"/>
    <property type="match status" value="1"/>
</dbReference>
<feature type="signal peptide" evidence="1">
    <location>
        <begin position="1"/>
        <end position="21"/>
    </location>
</feature>
<feature type="domain" description="DUF3823" evidence="3">
    <location>
        <begin position="139"/>
        <end position="249"/>
    </location>
</feature>
<evidence type="ECO:0000256" key="1">
    <source>
        <dbReference type="SAM" id="SignalP"/>
    </source>
</evidence>
<evidence type="ECO:0000313" key="4">
    <source>
        <dbReference type="EMBL" id="SEA35687.1"/>
    </source>
</evidence>
<keyword evidence="5" id="KW-1185">Reference proteome</keyword>
<organism evidence="4 5">
    <name type="scientific">Arachidicoccus rhizosphaerae</name>
    <dbReference type="NCBI Taxonomy" id="551991"/>
    <lineage>
        <taxon>Bacteria</taxon>
        <taxon>Pseudomonadati</taxon>
        <taxon>Bacteroidota</taxon>
        <taxon>Chitinophagia</taxon>
        <taxon>Chitinophagales</taxon>
        <taxon>Chitinophagaceae</taxon>
        <taxon>Arachidicoccus</taxon>
    </lineage>
</organism>
<feature type="domain" description="DUF3823" evidence="2">
    <location>
        <begin position="36"/>
        <end position="135"/>
    </location>
</feature>
<sequence length="255" mass="27737">MKNIRLIYQIMAIMMGMILAAASCQKDNYTAPQTRFTGHLVYKGNPIRVKNTGLTDGNGIGAVYFELWQDGFGKSGAIDVYLDQDGSFSALLYNGDYKLVIPSAQGPFISLQDEQTGSDTTILHLNGNTDMDIEVLPYYMIDQANFTVGADSIVKASAAISKVITDSRAKDIEFVGLYVNRTSFVDEDNNIAKQTIAGSDLSNLSSIALQAKIPEDISGGNIGVADQNYFYARVGVKIEGVDDMIFSDIIKVELP</sequence>
<dbReference type="Gene3D" id="2.60.40.1120">
    <property type="entry name" value="Carboxypeptidase-like, regulatory domain"/>
    <property type="match status" value="1"/>
</dbReference>
<dbReference type="AlphaFoldDB" id="A0A1H4AIL3"/>
<dbReference type="RefSeq" id="WP_091399107.1">
    <property type="nucleotide sequence ID" value="NZ_FNQY01000015.1"/>
</dbReference>
<dbReference type="Proteomes" id="UP000199041">
    <property type="component" value="Unassembled WGS sequence"/>
</dbReference>
<keyword evidence="1" id="KW-0732">Signal</keyword>
<dbReference type="Pfam" id="PF12866">
    <property type="entry name" value="DUF3823"/>
    <property type="match status" value="1"/>
</dbReference>
<dbReference type="OrthoDB" id="1433240at2"/>
<dbReference type="Pfam" id="PF18003">
    <property type="entry name" value="DUF3823_C"/>
    <property type="match status" value="1"/>
</dbReference>